<dbReference type="AlphaFoldDB" id="A0AA48L7C9"/>
<evidence type="ECO:0000313" key="4">
    <source>
        <dbReference type="Proteomes" id="UP001233271"/>
    </source>
</evidence>
<accession>A0AA48L7C9</accession>
<dbReference type="InterPro" id="IPR036047">
    <property type="entry name" value="F-box-like_dom_sf"/>
</dbReference>
<feature type="domain" description="F-box" evidence="2">
    <location>
        <begin position="10"/>
        <end position="49"/>
    </location>
</feature>
<dbReference type="InterPro" id="IPR001810">
    <property type="entry name" value="F-box_dom"/>
</dbReference>
<dbReference type="Gene3D" id="2.130.10.10">
    <property type="entry name" value="YVTN repeat-like/Quinoprotein amine dehydrogenase"/>
    <property type="match status" value="1"/>
</dbReference>
<evidence type="ECO:0000256" key="1">
    <source>
        <dbReference type="SAM" id="MobiDB-lite"/>
    </source>
</evidence>
<proteinExistence type="predicted"/>
<dbReference type="RefSeq" id="XP_060458503.1">
    <property type="nucleotide sequence ID" value="XM_060602072.1"/>
</dbReference>
<keyword evidence="4" id="KW-1185">Reference proteome</keyword>
<protein>
    <recommendedName>
        <fullName evidence="2">F-box domain-containing protein</fullName>
    </recommendedName>
</protein>
<dbReference type="EMBL" id="AP028216">
    <property type="protein sequence ID" value="BEI93238.1"/>
    <property type="molecule type" value="Genomic_DNA"/>
</dbReference>
<dbReference type="Pfam" id="PF00646">
    <property type="entry name" value="F-box"/>
    <property type="match status" value="1"/>
</dbReference>
<dbReference type="GeneID" id="85497108"/>
<evidence type="ECO:0000259" key="2">
    <source>
        <dbReference type="PROSITE" id="PS50181"/>
    </source>
</evidence>
<evidence type="ECO:0000313" key="3">
    <source>
        <dbReference type="EMBL" id="BEI93238.1"/>
    </source>
</evidence>
<dbReference type="SUPFAM" id="SSF50978">
    <property type="entry name" value="WD40 repeat-like"/>
    <property type="match status" value="1"/>
</dbReference>
<dbReference type="PROSITE" id="PS50181">
    <property type="entry name" value="FBOX"/>
    <property type="match status" value="1"/>
</dbReference>
<dbReference type="SUPFAM" id="SSF81383">
    <property type="entry name" value="F-box domain"/>
    <property type="match status" value="1"/>
</dbReference>
<gene>
    <name evidence="3" type="ORF">CcaverHIS019_0508660</name>
</gene>
<dbReference type="InterPro" id="IPR015943">
    <property type="entry name" value="WD40/YVTN_repeat-like_dom_sf"/>
</dbReference>
<dbReference type="InterPro" id="IPR036322">
    <property type="entry name" value="WD40_repeat_dom_sf"/>
</dbReference>
<feature type="region of interest" description="Disordered" evidence="1">
    <location>
        <begin position="420"/>
        <end position="439"/>
    </location>
</feature>
<reference evidence="3" key="1">
    <citation type="journal article" date="2023" name="BMC Genomics">
        <title>Chromosome-level genome assemblies of Cutaneotrichosporon spp. (Trichosporonales, Basidiomycota) reveal imbalanced evolution between nucleotide sequences and chromosome synteny.</title>
        <authorList>
            <person name="Kobayashi Y."/>
            <person name="Kayamori A."/>
            <person name="Aoki K."/>
            <person name="Shiwa Y."/>
            <person name="Matsutani M."/>
            <person name="Fujita N."/>
            <person name="Sugita T."/>
            <person name="Iwasaki W."/>
            <person name="Tanaka N."/>
            <person name="Takashima M."/>
        </authorList>
    </citation>
    <scope>NUCLEOTIDE SEQUENCE</scope>
    <source>
        <strain evidence="3">HIS019</strain>
    </source>
</reference>
<sequence length="479" mass="50274">MPGESKPAALASLGGLPDDVLAHVFDLLDAENLVRLRGVSRTLDQRVRTLGIPLHLTHHPVGHRTLHPPPSRWFPPALLALHGRIGRSLATHKLHALQIGSEWRAPVIPALCLRSGDDPALVLGVGTQLLVHSLPARRMYAPRSATPARTYPLGSDSGWSGSAADIVGIHALPTPNSYIVAHFDGTIQRVELGYGTRSTAHYMHPKGGTSSPANIRALAGCGDSFLAASEGCARLFKARAPWISPSEINLGTGVRAWSAALTESTAYLGVGGGIGTYALSSSGPTKIGKLRGPERGSAAYAVVPGHQVLSAWYDGAARLHDPRAGAVPVLELSDPWSDVALYSAAFVGEYGVAGGGAQHGTVSVWDVRNPGGGWSVFSPAGRGSPVYALAGDGGRVWGVTERRAFVLAFDGSGDVEGGIVTHDGRGARPGTKDVPTGYGRRGGKFKWTVHYGDHAAREVSMGYRHGDRGMSLFETEVPA</sequence>
<organism evidence="3 4">
    <name type="scientific">Cutaneotrichosporon cavernicola</name>
    <dbReference type="NCBI Taxonomy" id="279322"/>
    <lineage>
        <taxon>Eukaryota</taxon>
        <taxon>Fungi</taxon>
        <taxon>Dikarya</taxon>
        <taxon>Basidiomycota</taxon>
        <taxon>Agaricomycotina</taxon>
        <taxon>Tremellomycetes</taxon>
        <taxon>Trichosporonales</taxon>
        <taxon>Trichosporonaceae</taxon>
        <taxon>Cutaneotrichosporon</taxon>
    </lineage>
</organism>
<dbReference type="KEGG" id="ccac:CcaHIS019_0508660"/>
<dbReference type="Proteomes" id="UP001233271">
    <property type="component" value="Chromosome 5"/>
</dbReference>
<dbReference type="CDD" id="cd09917">
    <property type="entry name" value="F-box_SF"/>
    <property type="match status" value="1"/>
</dbReference>
<name>A0AA48L7C9_9TREE</name>